<dbReference type="InterPro" id="IPR055170">
    <property type="entry name" value="GFO_IDH_MocA-like_dom"/>
</dbReference>
<gene>
    <name evidence="4" type="primary">afr_2</name>
    <name evidence="4" type="ORF">Pla108_07910</name>
</gene>
<comment type="caution">
    <text evidence="4">The sequence shown here is derived from an EMBL/GenBank/DDBJ whole genome shotgun (WGS) entry which is preliminary data.</text>
</comment>
<dbReference type="PANTHER" id="PTHR43818">
    <property type="entry name" value="BCDNA.GH03377"/>
    <property type="match status" value="1"/>
</dbReference>
<proteinExistence type="predicted"/>
<dbReference type="Gene3D" id="3.40.50.720">
    <property type="entry name" value="NAD(P)-binding Rossmann-like Domain"/>
    <property type="match status" value="1"/>
</dbReference>
<dbReference type="SUPFAM" id="SSF55347">
    <property type="entry name" value="Glyceraldehyde-3-phosphate dehydrogenase-like, C-terminal domain"/>
    <property type="match status" value="1"/>
</dbReference>
<evidence type="ECO:0000259" key="2">
    <source>
        <dbReference type="Pfam" id="PF01408"/>
    </source>
</evidence>
<evidence type="ECO:0000313" key="5">
    <source>
        <dbReference type="Proteomes" id="UP000317421"/>
    </source>
</evidence>
<dbReference type="AlphaFoldDB" id="A0A5C6AKQ4"/>
<dbReference type="Pfam" id="PF22725">
    <property type="entry name" value="GFO_IDH_MocA_C3"/>
    <property type="match status" value="1"/>
</dbReference>
<evidence type="ECO:0000313" key="4">
    <source>
        <dbReference type="EMBL" id="TWT99848.1"/>
    </source>
</evidence>
<feature type="domain" description="GFO/IDH/MocA-like oxidoreductase" evidence="3">
    <location>
        <begin position="158"/>
        <end position="306"/>
    </location>
</feature>
<name>A0A5C6AKQ4_9BACT</name>
<organism evidence="4 5">
    <name type="scientific">Botrimarina colliarenosi</name>
    <dbReference type="NCBI Taxonomy" id="2528001"/>
    <lineage>
        <taxon>Bacteria</taxon>
        <taxon>Pseudomonadati</taxon>
        <taxon>Planctomycetota</taxon>
        <taxon>Planctomycetia</taxon>
        <taxon>Pirellulales</taxon>
        <taxon>Lacipirellulaceae</taxon>
        <taxon>Botrimarina</taxon>
    </lineage>
</organism>
<dbReference type="InterPro" id="IPR036291">
    <property type="entry name" value="NAD(P)-bd_dom_sf"/>
</dbReference>
<dbReference type="GO" id="GO:0000166">
    <property type="term" value="F:nucleotide binding"/>
    <property type="evidence" value="ECO:0007669"/>
    <property type="project" value="InterPro"/>
</dbReference>
<dbReference type="EC" id="1.1.1.292" evidence="4"/>
<dbReference type="Proteomes" id="UP000317421">
    <property type="component" value="Unassembled WGS sequence"/>
</dbReference>
<dbReference type="PANTHER" id="PTHR43818:SF11">
    <property type="entry name" value="BCDNA.GH03377"/>
    <property type="match status" value="1"/>
</dbReference>
<protein>
    <submittedName>
        <fullName evidence="4">1,5-anhydro-D-fructose reductase</fullName>
        <ecNumber evidence="4">1.1.1.292</ecNumber>
    </submittedName>
</protein>
<reference evidence="4 5" key="1">
    <citation type="submission" date="2019-02" db="EMBL/GenBank/DDBJ databases">
        <title>Deep-cultivation of Planctomycetes and their phenomic and genomic characterization uncovers novel biology.</title>
        <authorList>
            <person name="Wiegand S."/>
            <person name="Jogler M."/>
            <person name="Boedeker C."/>
            <person name="Pinto D."/>
            <person name="Vollmers J."/>
            <person name="Rivas-Marin E."/>
            <person name="Kohn T."/>
            <person name="Peeters S.H."/>
            <person name="Heuer A."/>
            <person name="Rast P."/>
            <person name="Oberbeckmann S."/>
            <person name="Bunk B."/>
            <person name="Jeske O."/>
            <person name="Meyerdierks A."/>
            <person name="Storesund J.E."/>
            <person name="Kallscheuer N."/>
            <person name="Luecker S."/>
            <person name="Lage O.M."/>
            <person name="Pohl T."/>
            <person name="Merkel B.J."/>
            <person name="Hornburger P."/>
            <person name="Mueller R.-W."/>
            <person name="Bruemmer F."/>
            <person name="Labrenz M."/>
            <person name="Spormann A.M."/>
            <person name="Op Den Camp H."/>
            <person name="Overmann J."/>
            <person name="Amann R."/>
            <person name="Jetten M.S.M."/>
            <person name="Mascher T."/>
            <person name="Medema M.H."/>
            <person name="Devos D.P."/>
            <person name="Kaster A.-K."/>
            <person name="Ovreas L."/>
            <person name="Rohde M."/>
            <person name="Galperin M.Y."/>
            <person name="Jogler C."/>
        </authorList>
    </citation>
    <scope>NUCLEOTIDE SEQUENCE [LARGE SCALE GENOMIC DNA]</scope>
    <source>
        <strain evidence="4 5">Pla108</strain>
    </source>
</reference>
<dbReference type="Gene3D" id="3.30.360.10">
    <property type="entry name" value="Dihydrodipicolinate Reductase, domain 2"/>
    <property type="match status" value="1"/>
</dbReference>
<feature type="domain" description="Gfo/Idh/MocA-like oxidoreductase N-terminal" evidence="2">
    <location>
        <begin position="22"/>
        <end position="148"/>
    </location>
</feature>
<evidence type="ECO:0000256" key="1">
    <source>
        <dbReference type="ARBA" id="ARBA00023002"/>
    </source>
</evidence>
<dbReference type="Pfam" id="PF01408">
    <property type="entry name" value="GFO_IDH_MocA"/>
    <property type="match status" value="1"/>
</dbReference>
<evidence type="ECO:0000259" key="3">
    <source>
        <dbReference type="Pfam" id="PF22725"/>
    </source>
</evidence>
<dbReference type="InterPro" id="IPR000683">
    <property type="entry name" value="Gfo/Idh/MocA-like_OxRdtase_N"/>
</dbReference>
<dbReference type="SUPFAM" id="SSF51735">
    <property type="entry name" value="NAD(P)-binding Rossmann-fold domains"/>
    <property type="match status" value="1"/>
</dbReference>
<dbReference type="EMBL" id="SJPR01000001">
    <property type="protein sequence ID" value="TWT99848.1"/>
    <property type="molecule type" value="Genomic_DNA"/>
</dbReference>
<keyword evidence="1 4" id="KW-0560">Oxidoreductase</keyword>
<accession>A0A5C6AKQ4</accession>
<dbReference type="GO" id="GO:0033712">
    <property type="term" value="F:1,5-anhydro-D-fructose reductase (1,5-anhydro-D-mannitol-forming) activity"/>
    <property type="evidence" value="ECO:0007669"/>
    <property type="project" value="UniProtKB-EC"/>
</dbReference>
<dbReference type="InterPro" id="IPR050463">
    <property type="entry name" value="Gfo/Idh/MocA_oxidrdct_glycsds"/>
</dbReference>
<sequence>MDAPFSRTTTFTSSRSDMASTINVAMIGARFMGKAHSNAYLQVGKFFDPAVRPVMKAVCSRDLAGTQAFAEQFGWERAETDWQDVVAADDIGLVDVCTPGDTHALISIAAAKAGKHVFCEKPLANSLADALKMLAAVREAGVRHMVNFNYRRCPAVSLARQMVEAGEIGEVRQWRATYLQDWLVDPESPYSWRMDKSIAGSGAHGDLNAHAIDLARFITGDEITQVVGDMKTFVEERPYPDGSGSGVGASGAAGAKGKGKVTVDDASIFLARFAGGAIGTFEATRMAPGRKNFNRFEVSGSRGSLVWNFEDMNVLEYYSTDDPTARQGFRRIMATESDHPYVGAWWPPGHLLGYEHSFVHGVYDLLQAIASGDDVAPDFRDGAQCVAVLEAVEASVAAGSWQNVAAVE</sequence>
<keyword evidence="5" id="KW-1185">Reference proteome</keyword>